<sequence>MKTINITWKAGEEFHEGTAGLTAWHDFQGYGSVEFLTREDLAIADSMQQWFIDNEKRIYALVCDYVNDNYQELLEDSEFLDVFDEDSESYETGVGEVSEADMQAGDIFKLMQLSGFILHHPDKNAVGMIFECAWDEEHGFGIVIQGDSIILQDGAQVAYRSLKS</sequence>
<feature type="domain" description="DUF6985" evidence="1">
    <location>
        <begin position="46"/>
        <end position="156"/>
    </location>
</feature>
<gene>
    <name evidence="2" type="ordered locus">Spea_3293</name>
</gene>
<reference evidence="2 3" key="1">
    <citation type="submission" date="2007-10" db="EMBL/GenBank/DDBJ databases">
        <title>Complete sequence of Shewanella pealeana ATCC 700345.</title>
        <authorList>
            <consortium name="US DOE Joint Genome Institute"/>
            <person name="Copeland A."/>
            <person name="Lucas S."/>
            <person name="Lapidus A."/>
            <person name="Barry K."/>
            <person name="Glavina del Rio T."/>
            <person name="Dalin E."/>
            <person name="Tice H."/>
            <person name="Pitluck S."/>
            <person name="Chertkov O."/>
            <person name="Brettin T."/>
            <person name="Bruce D."/>
            <person name="Detter J.C."/>
            <person name="Han C."/>
            <person name="Schmutz J."/>
            <person name="Larimer F."/>
            <person name="Land M."/>
            <person name="Hauser L."/>
            <person name="Kyrpides N."/>
            <person name="Kim E."/>
            <person name="Zhao J.-S.Z."/>
            <person name="Manno D."/>
            <person name="Hawari J."/>
            <person name="Richardson P."/>
        </authorList>
    </citation>
    <scope>NUCLEOTIDE SEQUENCE [LARGE SCALE GENOMIC DNA]</scope>
    <source>
        <strain evidence="3">ATCC 700345 / ANG-SQ1</strain>
    </source>
</reference>
<name>A8H7S1_SHEPA</name>
<dbReference type="AlphaFoldDB" id="A8H7S1"/>
<protein>
    <recommendedName>
        <fullName evidence="1">DUF6985 domain-containing protein</fullName>
    </recommendedName>
</protein>
<proteinExistence type="predicted"/>
<evidence type="ECO:0000313" key="3">
    <source>
        <dbReference type="Proteomes" id="UP000002608"/>
    </source>
</evidence>
<dbReference type="RefSeq" id="WP_012156507.1">
    <property type="nucleotide sequence ID" value="NC_009901.1"/>
</dbReference>
<dbReference type="eggNOG" id="ENOG5031P2D">
    <property type="taxonomic scope" value="Bacteria"/>
</dbReference>
<evidence type="ECO:0000313" key="2">
    <source>
        <dbReference type="EMBL" id="ABV88608.1"/>
    </source>
</evidence>
<dbReference type="OrthoDB" id="6262842at2"/>
<evidence type="ECO:0000259" key="1">
    <source>
        <dbReference type="Pfam" id="PF22481"/>
    </source>
</evidence>
<dbReference type="HOGENOM" id="CLU_1617892_0_0_6"/>
<accession>A8H7S1</accession>
<dbReference type="KEGG" id="spl:Spea_3293"/>
<dbReference type="InterPro" id="IPR054254">
    <property type="entry name" value="DUF6985"/>
</dbReference>
<dbReference type="Proteomes" id="UP000002608">
    <property type="component" value="Chromosome"/>
</dbReference>
<keyword evidence="3" id="KW-1185">Reference proteome</keyword>
<dbReference type="Pfam" id="PF22481">
    <property type="entry name" value="DUF6985"/>
    <property type="match status" value="1"/>
</dbReference>
<organism evidence="2 3">
    <name type="scientific">Shewanella pealeana (strain ATCC 700345 / ANG-SQ1)</name>
    <dbReference type="NCBI Taxonomy" id="398579"/>
    <lineage>
        <taxon>Bacteria</taxon>
        <taxon>Pseudomonadati</taxon>
        <taxon>Pseudomonadota</taxon>
        <taxon>Gammaproteobacteria</taxon>
        <taxon>Alteromonadales</taxon>
        <taxon>Shewanellaceae</taxon>
        <taxon>Shewanella</taxon>
    </lineage>
</organism>
<dbReference type="EMBL" id="CP000851">
    <property type="protein sequence ID" value="ABV88608.1"/>
    <property type="molecule type" value="Genomic_DNA"/>
</dbReference>